<organism evidence="2 3">
    <name type="scientific">Eumeta variegata</name>
    <name type="common">Bagworm moth</name>
    <name type="synonym">Eumeta japonica</name>
    <dbReference type="NCBI Taxonomy" id="151549"/>
    <lineage>
        <taxon>Eukaryota</taxon>
        <taxon>Metazoa</taxon>
        <taxon>Ecdysozoa</taxon>
        <taxon>Arthropoda</taxon>
        <taxon>Hexapoda</taxon>
        <taxon>Insecta</taxon>
        <taxon>Pterygota</taxon>
        <taxon>Neoptera</taxon>
        <taxon>Endopterygota</taxon>
        <taxon>Lepidoptera</taxon>
        <taxon>Glossata</taxon>
        <taxon>Ditrysia</taxon>
        <taxon>Tineoidea</taxon>
        <taxon>Psychidae</taxon>
        <taxon>Oiketicinae</taxon>
        <taxon>Eumeta</taxon>
    </lineage>
</organism>
<name>A0A4C1UCC0_EUMVA</name>
<protein>
    <submittedName>
        <fullName evidence="2">Uncharacterized protein</fullName>
    </submittedName>
</protein>
<reference evidence="2 3" key="1">
    <citation type="journal article" date="2019" name="Commun. Biol.">
        <title>The bagworm genome reveals a unique fibroin gene that provides high tensile strength.</title>
        <authorList>
            <person name="Kono N."/>
            <person name="Nakamura H."/>
            <person name="Ohtoshi R."/>
            <person name="Tomita M."/>
            <person name="Numata K."/>
            <person name="Arakawa K."/>
        </authorList>
    </citation>
    <scope>NUCLEOTIDE SEQUENCE [LARGE SCALE GENOMIC DNA]</scope>
</reference>
<dbReference type="Proteomes" id="UP000299102">
    <property type="component" value="Unassembled WGS sequence"/>
</dbReference>
<dbReference type="EMBL" id="BGZK01000152">
    <property type="protein sequence ID" value="GBP23574.1"/>
    <property type="molecule type" value="Genomic_DNA"/>
</dbReference>
<feature type="region of interest" description="Disordered" evidence="1">
    <location>
        <begin position="52"/>
        <end position="88"/>
    </location>
</feature>
<accession>A0A4C1UCC0</accession>
<dbReference type="AlphaFoldDB" id="A0A4C1UCC0"/>
<evidence type="ECO:0000313" key="3">
    <source>
        <dbReference type="Proteomes" id="UP000299102"/>
    </source>
</evidence>
<sequence>MSRALPLMYSGSCSCAACVCGFGGHVNLKPSNRYCCDVKLTLPKARGGKAFTMTQHDRSRQWNRNRIDRRASGRGLTESEESRPVDVRAKLRDNLSHERERPLLNFNNGPAKEAGAARNITWRY</sequence>
<evidence type="ECO:0000256" key="1">
    <source>
        <dbReference type="SAM" id="MobiDB-lite"/>
    </source>
</evidence>
<proteinExistence type="predicted"/>
<evidence type="ECO:0000313" key="2">
    <source>
        <dbReference type="EMBL" id="GBP23574.1"/>
    </source>
</evidence>
<gene>
    <name evidence="2" type="ORF">EVAR_80190_1</name>
</gene>
<dbReference type="PROSITE" id="PS51257">
    <property type="entry name" value="PROKAR_LIPOPROTEIN"/>
    <property type="match status" value="1"/>
</dbReference>
<comment type="caution">
    <text evidence="2">The sequence shown here is derived from an EMBL/GenBank/DDBJ whole genome shotgun (WGS) entry which is preliminary data.</text>
</comment>
<keyword evidence="3" id="KW-1185">Reference proteome</keyword>
<feature type="compositionally biased region" description="Basic and acidic residues" evidence="1">
    <location>
        <begin position="55"/>
        <end position="71"/>
    </location>
</feature>